<accession>A0ABM5NHA2</accession>
<feature type="coiled-coil region" evidence="1">
    <location>
        <begin position="116"/>
        <end position="143"/>
    </location>
</feature>
<evidence type="ECO:0000313" key="2">
    <source>
        <dbReference type="EMBL" id="AGH17308.1"/>
    </source>
</evidence>
<gene>
    <name evidence="2" type="ORF">WSI_04700</name>
</gene>
<dbReference type="EMBL" id="CP004005">
    <property type="protein sequence ID" value="AGH17308.1"/>
    <property type="molecule type" value="Genomic_DNA"/>
</dbReference>
<evidence type="ECO:0000256" key="1">
    <source>
        <dbReference type="SAM" id="Coils"/>
    </source>
</evidence>
<organism evidence="2 3">
    <name type="scientific">Candidatus Liberibacter asiaticus str. gxpsy</name>
    <dbReference type="NCBI Taxonomy" id="1174529"/>
    <lineage>
        <taxon>Bacteria</taxon>
        <taxon>Pseudomonadati</taxon>
        <taxon>Pseudomonadota</taxon>
        <taxon>Alphaproteobacteria</taxon>
        <taxon>Hyphomicrobiales</taxon>
        <taxon>Rhizobiaceae</taxon>
        <taxon>Liberibacter</taxon>
    </lineage>
</organism>
<reference evidence="2 3" key="1">
    <citation type="journal article" date="2013" name="Genome Announc.">
        <title>Complete Genome Sequence of a Chinese Strain of 'Candidatus Liberibacter asiaticus'.</title>
        <authorList>
            <person name="Lin H."/>
            <person name="Han C.S."/>
            <person name="Liu B."/>
            <person name="Lou B."/>
            <person name="Bai X."/>
            <person name="Deng C."/>
            <person name="Civerolo E.L."/>
            <person name="Gupta G."/>
        </authorList>
    </citation>
    <scope>NUCLEOTIDE SEQUENCE [LARGE SCALE GENOMIC DNA]</scope>
    <source>
        <strain evidence="3">gxpsy</strain>
    </source>
</reference>
<proteinExistence type="predicted"/>
<dbReference type="Proteomes" id="UP000011820">
    <property type="component" value="Chromosome"/>
</dbReference>
<keyword evidence="1" id="KW-0175">Coiled coil</keyword>
<sequence length="190" mass="22153">MGYSVSASNNDTSKIPDAKFGSFLQIRSKESVINKEFVTKVEELYEKAQKAHKKRDKVYGAYDKVSSHKKSPKELSKAFYIDFRTELKYFKALTKYYKSVVAELREFGLGKSAIEIEEITKAVDTLTRAYNEYKKEIRELIEEFIELGFDQCDECDLCSEKADVIQKKRIAFEMVEREFAEKLEGKFVRK</sequence>
<keyword evidence="3" id="KW-1185">Reference proteome</keyword>
<protein>
    <submittedName>
        <fullName evidence="2">Uncharacterized protein</fullName>
    </submittedName>
</protein>
<name>A0ABM5NHA2_LIBAS</name>
<evidence type="ECO:0000313" key="3">
    <source>
        <dbReference type="Proteomes" id="UP000011820"/>
    </source>
</evidence>